<name>A0AB38ZMH9_9VIRU</name>
<protein>
    <recommendedName>
        <fullName evidence="3">Glycoprotein</fullName>
    </recommendedName>
</protein>
<evidence type="ECO:0000256" key="1">
    <source>
        <dbReference type="SAM" id="Phobius"/>
    </source>
</evidence>
<feature type="transmembrane region" description="Helical" evidence="1">
    <location>
        <begin position="12"/>
        <end position="28"/>
    </location>
</feature>
<evidence type="ECO:0000313" key="2">
    <source>
        <dbReference type="EMBL" id="XAO13524.1"/>
    </source>
</evidence>
<keyword evidence="1" id="KW-1133">Transmembrane helix</keyword>
<evidence type="ECO:0008006" key="3">
    <source>
        <dbReference type="Google" id="ProtNLM"/>
    </source>
</evidence>
<dbReference type="EMBL" id="PP130629">
    <property type="protein sequence ID" value="XAO13524.1"/>
    <property type="molecule type" value="Genomic_DNA"/>
</dbReference>
<keyword evidence="1" id="KW-0812">Transmembrane</keyword>
<accession>A0AB38ZMH9</accession>
<proteinExistence type="predicted"/>
<keyword evidence="1" id="KW-0472">Membrane</keyword>
<reference evidence="2" key="1">
    <citation type="submission" date="2024-01" db="EMBL/GenBank/DDBJ databases">
        <title>Genomic and biogeographic characterisation of Mantoniella tinhauana virus 1, the first discovered Mantoniella-infecting prasinovirus.</title>
        <authorList>
            <person name="Rey Redondo E."/>
            <person name="Yung C.C.M."/>
        </authorList>
    </citation>
    <scope>NUCLEOTIDE SEQUENCE</scope>
    <source>
        <strain evidence="2">Lau Fau Shan</strain>
    </source>
</reference>
<organism evidence="2">
    <name type="scientific">Mantoniella tinhauana virus 1</name>
    <dbReference type="NCBI Taxonomy" id="3111543"/>
    <lineage>
        <taxon>Viruses</taxon>
    </lineage>
</organism>
<sequence>MLNLNKANRNALLSIIVLMGIIVFMGMYRDTSGYQPRPIIITPVREGSLFDLEHNIECTPGRERGSPYTKSLTPGGLCDSQKLISDLANYQIVGGIGESLF</sequence>